<dbReference type="RefSeq" id="WP_163963701.1">
    <property type="nucleotide sequence ID" value="NZ_JAAIVB010000041.1"/>
</dbReference>
<gene>
    <name evidence="3" type="ORF">G3574_12820</name>
</gene>
<keyword evidence="1" id="KW-0472">Membrane</keyword>
<keyword evidence="4" id="KW-1185">Reference proteome</keyword>
<dbReference type="GO" id="GO:0000271">
    <property type="term" value="P:polysaccharide biosynthetic process"/>
    <property type="evidence" value="ECO:0007669"/>
    <property type="project" value="TreeGrafter"/>
</dbReference>
<feature type="transmembrane region" description="Helical" evidence="1">
    <location>
        <begin position="244"/>
        <end position="272"/>
    </location>
</feature>
<dbReference type="InterPro" id="IPR002656">
    <property type="entry name" value="Acyl_transf_3_dom"/>
</dbReference>
<keyword evidence="1" id="KW-1133">Transmembrane helix</keyword>
<evidence type="ECO:0000313" key="4">
    <source>
        <dbReference type="Proteomes" id="UP000482155"/>
    </source>
</evidence>
<dbReference type="AlphaFoldDB" id="A0A6B3SMK6"/>
<comment type="caution">
    <text evidence="3">The sequence shown here is derived from an EMBL/GenBank/DDBJ whole genome shotgun (WGS) entry which is preliminary data.</text>
</comment>
<name>A0A6B3SMK6_9BURK</name>
<dbReference type="Pfam" id="PF01757">
    <property type="entry name" value="Acyl_transf_3"/>
    <property type="match status" value="1"/>
</dbReference>
<dbReference type="PANTHER" id="PTHR23028">
    <property type="entry name" value="ACETYLTRANSFERASE"/>
    <property type="match status" value="1"/>
</dbReference>
<dbReference type="Proteomes" id="UP000482155">
    <property type="component" value="Unassembled WGS sequence"/>
</dbReference>
<feature type="transmembrane region" description="Helical" evidence="1">
    <location>
        <begin position="172"/>
        <end position="193"/>
    </location>
</feature>
<evidence type="ECO:0000259" key="2">
    <source>
        <dbReference type="Pfam" id="PF01757"/>
    </source>
</evidence>
<dbReference type="GO" id="GO:0016020">
    <property type="term" value="C:membrane"/>
    <property type="evidence" value="ECO:0007669"/>
    <property type="project" value="TreeGrafter"/>
</dbReference>
<keyword evidence="3" id="KW-0012">Acyltransferase</keyword>
<dbReference type="EMBL" id="JAAIVB010000041">
    <property type="protein sequence ID" value="NEX61963.1"/>
    <property type="molecule type" value="Genomic_DNA"/>
</dbReference>
<feature type="transmembrane region" description="Helical" evidence="1">
    <location>
        <begin position="35"/>
        <end position="54"/>
    </location>
</feature>
<evidence type="ECO:0000313" key="3">
    <source>
        <dbReference type="EMBL" id="NEX61963.1"/>
    </source>
</evidence>
<dbReference type="InterPro" id="IPR050879">
    <property type="entry name" value="Acyltransferase_3"/>
</dbReference>
<proteinExistence type="predicted"/>
<feature type="transmembrane region" description="Helical" evidence="1">
    <location>
        <begin position="147"/>
        <end position="165"/>
    </location>
</feature>
<reference evidence="3 4" key="1">
    <citation type="submission" date="2020-02" db="EMBL/GenBank/DDBJ databases">
        <authorList>
            <person name="Kim M.K."/>
        </authorList>
    </citation>
    <scope>NUCLEOTIDE SEQUENCE [LARGE SCALE GENOMIC DNA]</scope>
    <source>
        <strain evidence="3 4">17J57-3</strain>
    </source>
</reference>
<feature type="transmembrane region" description="Helical" evidence="1">
    <location>
        <begin position="205"/>
        <end position="223"/>
    </location>
</feature>
<dbReference type="GO" id="GO:0016747">
    <property type="term" value="F:acyltransferase activity, transferring groups other than amino-acyl groups"/>
    <property type="evidence" value="ECO:0007669"/>
    <property type="project" value="InterPro"/>
</dbReference>
<accession>A0A6B3SMK6</accession>
<sequence>MIKSLEGLRGIAAVVVALYHLKIGINEFSAIRHGYLFVDLFFVLSGFVISKTYASRMQDGDDFRLFIARRIGRLLPLLLFSTLAVIVGTNMLVAAKRFAIASGHAGMLGSPGDIAYLVPSLGEIVSTVTFTHALGLFDHLVLNGPTWSISTEFYTYLLFAAICLIAPERKRLAVFAILSIAGLLLSIWASVVVHHCIGAGQCLALTYDFGFVRCLHAFFLGVLTQACSQRWRFDSSALQVSIAFLLFLSLALVGNVSAAAFAFPAAFAVLVLSLGEDTGPLADTLKLPLFQQLGLRSYSIYLMHEPLLLVFGNPARRATGILSASLVVILYVAALYVVSGWTYRWIEKPYRDRINRLTADSTRFGRAFAFRWTRRR</sequence>
<feature type="domain" description="Acyltransferase 3" evidence="2">
    <location>
        <begin position="3"/>
        <end position="338"/>
    </location>
</feature>
<organism evidence="3 4">
    <name type="scientific">Noviherbaspirillum galbum</name>
    <dbReference type="NCBI Taxonomy" id="2709383"/>
    <lineage>
        <taxon>Bacteria</taxon>
        <taxon>Pseudomonadati</taxon>
        <taxon>Pseudomonadota</taxon>
        <taxon>Betaproteobacteria</taxon>
        <taxon>Burkholderiales</taxon>
        <taxon>Oxalobacteraceae</taxon>
        <taxon>Noviherbaspirillum</taxon>
    </lineage>
</organism>
<protein>
    <submittedName>
        <fullName evidence="3">Acyltransferase</fullName>
    </submittedName>
</protein>
<evidence type="ECO:0000256" key="1">
    <source>
        <dbReference type="SAM" id="Phobius"/>
    </source>
</evidence>
<feature type="transmembrane region" description="Helical" evidence="1">
    <location>
        <begin position="74"/>
        <end position="93"/>
    </location>
</feature>
<feature type="transmembrane region" description="Helical" evidence="1">
    <location>
        <begin position="321"/>
        <end position="343"/>
    </location>
</feature>
<keyword evidence="1" id="KW-0812">Transmembrane</keyword>
<dbReference type="PANTHER" id="PTHR23028:SF131">
    <property type="entry name" value="BLR2367 PROTEIN"/>
    <property type="match status" value="1"/>
</dbReference>
<keyword evidence="3" id="KW-0808">Transferase</keyword>